<dbReference type="GO" id="GO:0006228">
    <property type="term" value="P:UTP biosynthetic process"/>
    <property type="evidence" value="ECO:0007669"/>
    <property type="project" value="InterPro"/>
</dbReference>
<dbReference type="Gene3D" id="3.40.30.10">
    <property type="entry name" value="Glutaredoxin"/>
    <property type="match status" value="1"/>
</dbReference>
<dbReference type="CDD" id="cd04416">
    <property type="entry name" value="NDPk_TX"/>
    <property type="match status" value="1"/>
</dbReference>
<evidence type="ECO:0000256" key="1">
    <source>
        <dbReference type="ARBA" id="ARBA00008142"/>
    </source>
</evidence>
<dbReference type="Pfam" id="PF00085">
    <property type="entry name" value="Thioredoxin"/>
    <property type="match status" value="1"/>
</dbReference>
<gene>
    <name evidence="5" type="ORF">H920_05921</name>
</gene>
<dbReference type="InterPro" id="IPR036249">
    <property type="entry name" value="Thioredoxin-like_sf"/>
</dbReference>
<dbReference type="GO" id="GO:0004550">
    <property type="term" value="F:nucleoside diphosphate kinase activity"/>
    <property type="evidence" value="ECO:0007669"/>
    <property type="project" value="InterPro"/>
</dbReference>
<evidence type="ECO:0000259" key="4">
    <source>
        <dbReference type="SMART" id="SM00562"/>
    </source>
</evidence>
<dbReference type="PANTHER" id="PTHR46135:SF1">
    <property type="entry name" value="THIOREDOXIN DOMAIN-CONTAINING PROTEIN 6"/>
    <property type="match status" value="1"/>
</dbReference>
<sequence>MGWVGRTARGALEHGALRSRPDRASLGPTFPVPTWEAHAEEASALEDTQARLQGVGLDFQYGIQESQVALGTKQQLLRRFLSWSCAKLSVFQRAVWSSMAPSCGEEGHCLGFPGVLTRWVVRATVTSATESVGDAACTKDCGPVGSQSQWPFPGRTWKQAMGSKKKEIALQVNISTQELWEEMLSSKGLTVVDVYQGWCGPCKPVVSLFQKMRIEFGLDLLHFASAEADCLDVLEKYRGKCEPTFLFYAGGELVAVVKGANAPLLQKTILDQLEAEKKVLAEGRERKVVKDESLSDEEECLSHEKDDGEDEDVVSSEKTCTLAIIKPDAVVHGKTDEIIVKIQEAGFDILTHEERTMTEAEMQLFYQHRAGKEVFEKMVHHMCSGPSHLLILTRAEDTKDVVTAWRDLMGPCDPNVARREQPESLRAQYGTEMPFNAVHGSRDREDANRELALLFPSFKFSEEDIEAFQGTEAEGAAGPTEAHCIPEDMN</sequence>
<dbReference type="AlphaFoldDB" id="A0A091DNX5"/>
<evidence type="ECO:0000313" key="5">
    <source>
        <dbReference type="EMBL" id="KFO32752.1"/>
    </source>
</evidence>
<evidence type="ECO:0000313" key="6">
    <source>
        <dbReference type="Proteomes" id="UP000028990"/>
    </source>
</evidence>
<dbReference type="InterPro" id="IPR013766">
    <property type="entry name" value="Thioredoxin_domain"/>
</dbReference>
<name>A0A091DNX5_FUKDA</name>
<dbReference type="GO" id="GO:0006241">
    <property type="term" value="P:CTP biosynthetic process"/>
    <property type="evidence" value="ECO:0007669"/>
    <property type="project" value="InterPro"/>
</dbReference>
<protein>
    <submittedName>
        <fullName evidence="5">Thioredoxin domain-containing protein 6</fullName>
    </submittedName>
</protein>
<comment type="caution">
    <text evidence="2">Lacks conserved residue(s) required for the propagation of feature annotation.</text>
</comment>
<feature type="domain" description="Nucleoside diphosphate kinase-like" evidence="4">
    <location>
        <begin position="318"/>
        <end position="462"/>
    </location>
</feature>
<dbReference type="Gene3D" id="3.30.70.141">
    <property type="entry name" value="Nucleoside diphosphate kinase-like domain"/>
    <property type="match status" value="1"/>
</dbReference>
<dbReference type="CDD" id="cd02948">
    <property type="entry name" value="TRX_NDPK"/>
    <property type="match status" value="1"/>
</dbReference>
<dbReference type="PANTHER" id="PTHR46135">
    <property type="entry name" value="NME/NM23 FAMILY MEMBER 8"/>
    <property type="match status" value="1"/>
</dbReference>
<dbReference type="eggNOG" id="KOG0907">
    <property type="taxonomic scope" value="Eukaryota"/>
</dbReference>
<dbReference type="SUPFAM" id="SSF52833">
    <property type="entry name" value="Thioredoxin-like"/>
    <property type="match status" value="1"/>
</dbReference>
<dbReference type="InterPro" id="IPR034907">
    <property type="entry name" value="NDK-like_dom"/>
</dbReference>
<dbReference type="PROSITE" id="PS00194">
    <property type="entry name" value="THIOREDOXIN_1"/>
    <property type="match status" value="1"/>
</dbReference>
<evidence type="ECO:0000256" key="2">
    <source>
        <dbReference type="PROSITE-ProRule" id="PRU00706"/>
    </source>
</evidence>
<dbReference type="SMART" id="SM00562">
    <property type="entry name" value="NDK"/>
    <property type="match status" value="1"/>
</dbReference>
<dbReference type="SUPFAM" id="SSF54919">
    <property type="entry name" value="Nucleoside diphosphate kinase, NDK"/>
    <property type="match status" value="1"/>
</dbReference>
<dbReference type="Pfam" id="PF00334">
    <property type="entry name" value="NDK"/>
    <property type="match status" value="1"/>
</dbReference>
<organism evidence="5 6">
    <name type="scientific">Fukomys damarensis</name>
    <name type="common">Damaraland mole rat</name>
    <name type="synonym">Cryptomys damarensis</name>
    <dbReference type="NCBI Taxonomy" id="885580"/>
    <lineage>
        <taxon>Eukaryota</taxon>
        <taxon>Metazoa</taxon>
        <taxon>Chordata</taxon>
        <taxon>Craniata</taxon>
        <taxon>Vertebrata</taxon>
        <taxon>Euteleostomi</taxon>
        <taxon>Mammalia</taxon>
        <taxon>Eutheria</taxon>
        <taxon>Euarchontoglires</taxon>
        <taxon>Glires</taxon>
        <taxon>Rodentia</taxon>
        <taxon>Hystricomorpha</taxon>
        <taxon>Bathyergidae</taxon>
        <taxon>Fukomys</taxon>
    </lineage>
</organism>
<dbReference type="EMBL" id="KN122133">
    <property type="protein sequence ID" value="KFO32752.1"/>
    <property type="molecule type" value="Genomic_DNA"/>
</dbReference>
<dbReference type="GO" id="GO:0006183">
    <property type="term" value="P:GTP biosynthetic process"/>
    <property type="evidence" value="ECO:0007669"/>
    <property type="project" value="InterPro"/>
</dbReference>
<dbReference type="PRINTS" id="PR01243">
    <property type="entry name" value="NUCDPKINASE"/>
</dbReference>
<dbReference type="InterPro" id="IPR051766">
    <property type="entry name" value="TXND_domain-containing"/>
</dbReference>
<dbReference type="Proteomes" id="UP000028990">
    <property type="component" value="Unassembled WGS sequence"/>
</dbReference>
<dbReference type="InterPro" id="IPR036850">
    <property type="entry name" value="NDK-like_dom_sf"/>
</dbReference>
<evidence type="ECO:0000256" key="3">
    <source>
        <dbReference type="RuleBase" id="RU004011"/>
    </source>
</evidence>
<keyword evidence="6" id="KW-1185">Reference proteome</keyword>
<accession>A0A091DNX5</accession>
<proteinExistence type="inferred from homology"/>
<dbReference type="InterPro" id="IPR001564">
    <property type="entry name" value="Nucleoside_diP_kinase"/>
</dbReference>
<comment type="similarity">
    <text evidence="1 2 3">Belongs to the NDK family.</text>
</comment>
<reference evidence="5 6" key="1">
    <citation type="submission" date="2013-11" db="EMBL/GenBank/DDBJ databases">
        <title>The Damaraland mole rat (Fukomys damarensis) genome and evolution of African mole rats.</title>
        <authorList>
            <person name="Gladyshev V.N."/>
            <person name="Fang X."/>
        </authorList>
    </citation>
    <scope>NUCLEOTIDE SEQUENCE [LARGE SCALE GENOMIC DNA]</scope>
    <source>
        <tissue evidence="5">Liver</tissue>
    </source>
</reference>
<dbReference type="PROSITE" id="PS51374">
    <property type="entry name" value="NDPK_LIKE"/>
    <property type="match status" value="1"/>
</dbReference>
<dbReference type="InterPro" id="IPR017937">
    <property type="entry name" value="Thioredoxin_CS"/>
</dbReference>
<dbReference type="STRING" id="885580.ENSFDAP00000004790"/>